<accession>A0A420I283</accession>
<dbReference type="EMBL" id="MCBQ01013696">
    <property type="protein sequence ID" value="RKF63809.1"/>
    <property type="molecule type" value="Genomic_DNA"/>
</dbReference>
<protein>
    <recommendedName>
        <fullName evidence="5">54S ribosomal protein L11, mitochondrial</fullName>
    </recommendedName>
</protein>
<dbReference type="SUPFAM" id="SSF160369">
    <property type="entry name" value="Ribosomal protein L10-like"/>
    <property type="match status" value="1"/>
</dbReference>
<evidence type="ECO:0000256" key="2">
    <source>
        <dbReference type="SAM" id="MobiDB-lite"/>
    </source>
</evidence>
<evidence type="ECO:0000313" key="4">
    <source>
        <dbReference type="Proteomes" id="UP000283383"/>
    </source>
</evidence>
<dbReference type="STRING" id="62708.A0A420I283"/>
<gene>
    <name evidence="3" type="ORF">GcM3_136012</name>
</gene>
<dbReference type="AlphaFoldDB" id="A0A420I283"/>
<evidence type="ECO:0008006" key="5">
    <source>
        <dbReference type="Google" id="ProtNLM"/>
    </source>
</evidence>
<organism evidence="3 4">
    <name type="scientific">Golovinomyces cichoracearum</name>
    <dbReference type="NCBI Taxonomy" id="62708"/>
    <lineage>
        <taxon>Eukaryota</taxon>
        <taxon>Fungi</taxon>
        <taxon>Dikarya</taxon>
        <taxon>Ascomycota</taxon>
        <taxon>Pezizomycotina</taxon>
        <taxon>Leotiomycetes</taxon>
        <taxon>Erysiphales</taxon>
        <taxon>Erysiphaceae</taxon>
        <taxon>Golovinomyces</taxon>
    </lineage>
</organism>
<evidence type="ECO:0000313" key="3">
    <source>
        <dbReference type="EMBL" id="RKF63809.1"/>
    </source>
</evidence>
<comment type="similarity">
    <text evidence="1">Belongs to the universal ribosomal protein uL10 family.</text>
</comment>
<dbReference type="Proteomes" id="UP000283383">
    <property type="component" value="Unassembled WGS sequence"/>
</dbReference>
<dbReference type="Gene3D" id="3.30.70.1730">
    <property type="match status" value="1"/>
</dbReference>
<feature type="compositionally biased region" description="Polar residues" evidence="2">
    <location>
        <begin position="46"/>
        <end position="58"/>
    </location>
</feature>
<feature type="region of interest" description="Disordered" evidence="2">
    <location>
        <begin position="43"/>
        <end position="69"/>
    </location>
</feature>
<name>A0A420I283_9PEZI</name>
<evidence type="ECO:0000256" key="1">
    <source>
        <dbReference type="ARBA" id="ARBA00008889"/>
    </source>
</evidence>
<sequence length="329" mass="35513">MISQTITPVRICFKLSKPTCGLRYNVTVSFSTTSANRAAVAAETRLSPSTPGIPSYPSTQPPSHKPPHFRKSQLLRQYASLLRSSSLILLLQHNNIKANEWLALRRELTIGMRNVDESREKLVAASGSDTSPLSISPYIKIKTVQTGIFAAALRIVDNFKPDTSNSENRSPLFKHTLSKAANRVASKNAKSQDLAPLLSGPICVLAFPFATPAYLKEAISIISPNPPDFPAPKKKASPGWHDPAVQEAVKKLVLLGARIEGRAFDTEGVKMVGKIEGGLEGLQGQLVSMLQNSGSSLSNVLESAGKNLYFVLQSRKTQLEEDGPSKAGA</sequence>
<keyword evidence="4" id="KW-1185">Reference proteome</keyword>
<proteinExistence type="inferred from homology"/>
<comment type="caution">
    <text evidence="3">The sequence shown here is derived from an EMBL/GenBank/DDBJ whole genome shotgun (WGS) entry which is preliminary data.</text>
</comment>
<dbReference type="InterPro" id="IPR043141">
    <property type="entry name" value="Ribosomal_uL10-like_sf"/>
</dbReference>
<reference evidence="3 4" key="1">
    <citation type="journal article" date="2018" name="BMC Genomics">
        <title>Comparative genome analyses reveal sequence features reflecting distinct modes of host-adaptation between dicot and monocot powdery mildew.</title>
        <authorList>
            <person name="Wu Y."/>
            <person name="Ma X."/>
            <person name="Pan Z."/>
            <person name="Kale S.D."/>
            <person name="Song Y."/>
            <person name="King H."/>
            <person name="Zhang Q."/>
            <person name="Presley C."/>
            <person name="Deng X."/>
            <person name="Wei C.I."/>
            <person name="Xiao S."/>
        </authorList>
    </citation>
    <scope>NUCLEOTIDE SEQUENCE [LARGE SCALE GENOMIC DNA]</scope>
    <source>
        <strain evidence="3">UMSG3</strain>
    </source>
</reference>
<dbReference type="PANTHER" id="PTHR11560">
    <property type="entry name" value="39S RIBOSOMAL PROTEIN L10, MITOCHONDRIAL"/>
    <property type="match status" value="1"/>
</dbReference>
<dbReference type="InterPro" id="IPR047865">
    <property type="entry name" value="Ribosomal_uL10_bac_type"/>
</dbReference>